<protein>
    <recommendedName>
        <fullName evidence="4">N-acetyltransferase domain-containing protein</fullName>
    </recommendedName>
</protein>
<keyword evidence="3" id="KW-1185">Reference proteome</keyword>
<dbReference type="EMBL" id="MU006217">
    <property type="protein sequence ID" value="KAF2832728.1"/>
    <property type="molecule type" value="Genomic_DNA"/>
</dbReference>
<reference evidence="2" key="1">
    <citation type="journal article" date="2020" name="Stud. Mycol.">
        <title>101 Dothideomycetes genomes: a test case for predicting lifestyles and emergence of pathogens.</title>
        <authorList>
            <person name="Haridas S."/>
            <person name="Albert R."/>
            <person name="Binder M."/>
            <person name="Bloem J."/>
            <person name="Labutti K."/>
            <person name="Salamov A."/>
            <person name="Andreopoulos B."/>
            <person name="Baker S."/>
            <person name="Barry K."/>
            <person name="Bills G."/>
            <person name="Bluhm B."/>
            <person name="Cannon C."/>
            <person name="Castanera R."/>
            <person name="Culley D."/>
            <person name="Daum C."/>
            <person name="Ezra D."/>
            <person name="Gonzalez J."/>
            <person name="Henrissat B."/>
            <person name="Kuo A."/>
            <person name="Liang C."/>
            <person name="Lipzen A."/>
            <person name="Lutzoni F."/>
            <person name="Magnuson J."/>
            <person name="Mondo S."/>
            <person name="Nolan M."/>
            <person name="Ohm R."/>
            <person name="Pangilinan J."/>
            <person name="Park H.-J."/>
            <person name="Ramirez L."/>
            <person name="Alfaro M."/>
            <person name="Sun H."/>
            <person name="Tritt A."/>
            <person name="Yoshinaga Y."/>
            <person name="Zwiers L.-H."/>
            <person name="Turgeon B."/>
            <person name="Goodwin S."/>
            <person name="Spatafora J."/>
            <person name="Crous P."/>
            <person name="Grigoriev I."/>
        </authorList>
    </citation>
    <scope>NUCLEOTIDE SEQUENCE</scope>
    <source>
        <strain evidence="2">CBS 113818</strain>
    </source>
</reference>
<evidence type="ECO:0000256" key="1">
    <source>
        <dbReference type="SAM" id="MobiDB-lite"/>
    </source>
</evidence>
<evidence type="ECO:0008006" key="4">
    <source>
        <dbReference type="Google" id="ProtNLM"/>
    </source>
</evidence>
<dbReference type="AlphaFoldDB" id="A0A6A7AJ44"/>
<name>A0A6A7AJ44_9PLEO</name>
<evidence type="ECO:0000313" key="2">
    <source>
        <dbReference type="EMBL" id="KAF2832728.1"/>
    </source>
</evidence>
<feature type="compositionally biased region" description="Polar residues" evidence="1">
    <location>
        <begin position="113"/>
        <end position="137"/>
    </location>
</feature>
<feature type="region of interest" description="Disordered" evidence="1">
    <location>
        <begin position="113"/>
        <end position="139"/>
    </location>
</feature>
<proteinExistence type="predicted"/>
<dbReference type="Proteomes" id="UP000799424">
    <property type="component" value="Unassembled WGS sequence"/>
</dbReference>
<sequence>MSTPPNFSPPILLTPSSLKSNTPLTNQIISLTNAAFARSKQSQPEKWRIRPRFPTLETYYEQMLVDGAIVAVVLDQCESDDSENSNTPSETIATQDTQAIASSSHFPDTIATQATQATPSSNTSPKTITTQRTQESHPTIPKGKVIATAAAVPWKGGWHSEGALTETGFEIKAVAVDGNEKYLHRGLAVQVMSALGDELVRQAQLEKLEKQMKEGEQENLEEERGVSGSLSLWILAAECINGEYWKKRGYKEVRRSTKGDLTWGCRTCFELVVFRRDVEF</sequence>
<evidence type="ECO:0000313" key="3">
    <source>
        <dbReference type="Proteomes" id="UP000799424"/>
    </source>
</evidence>
<dbReference type="OrthoDB" id="3745836at2759"/>
<organism evidence="2 3">
    <name type="scientific">Ophiobolus disseminans</name>
    <dbReference type="NCBI Taxonomy" id="1469910"/>
    <lineage>
        <taxon>Eukaryota</taxon>
        <taxon>Fungi</taxon>
        <taxon>Dikarya</taxon>
        <taxon>Ascomycota</taxon>
        <taxon>Pezizomycotina</taxon>
        <taxon>Dothideomycetes</taxon>
        <taxon>Pleosporomycetidae</taxon>
        <taxon>Pleosporales</taxon>
        <taxon>Pleosporineae</taxon>
        <taxon>Phaeosphaeriaceae</taxon>
        <taxon>Ophiobolus</taxon>
    </lineage>
</organism>
<accession>A0A6A7AJ44</accession>
<gene>
    <name evidence="2" type="ORF">CC86DRAFT_366430</name>
</gene>